<feature type="region of interest" description="Disordered" evidence="6">
    <location>
        <begin position="1"/>
        <end position="25"/>
    </location>
</feature>
<feature type="transmembrane region" description="Helical" evidence="7">
    <location>
        <begin position="65"/>
        <end position="85"/>
    </location>
</feature>
<comment type="similarity">
    <text evidence="2">Belongs to the autoinducer-2 exporter (AI-2E) (TC 2.A.86) family.</text>
</comment>
<name>A0AAU7JJG1_9HYPH</name>
<evidence type="ECO:0000256" key="6">
    <source>
        <dbReference type="SAM" id="MobiDB-lite"/>
    </source>
</evidence>
<evidence type="ECO:0000256" key="3">
    <source>
        <dbReference type="ARBA" id="ARBA00022692"/>
    </source>
</evidence>
<feature type="transmembrane region" description="Helical" evidence="7">
    <location>
        <begin position="341"/>
        <end position="368"/>
    </location>
</feature>
<dbReference type="EMBL" id="CP157484">
    <property type="protein sequence ID" value="XBO40531.1"/>
    <property type="molecule type" value="Genomic_DNA"/>
</dbReference>
<organism evidence="8">
    <name type="scientific">Alsobacter sp. KACC 23698</name>
    <dbReference type="NCBI Taxonomy" id="3149229"/>
    <lineage>
        <taxon>Bacteria</taxon>
        <taxon>Pseudomonadati</taxon>
        <taxon>Pseudomonadota</taxon>
        <taxon>Alphaproteobacteria</taxon>
        <taxon>Hyphomicrobiales</taxon>
        <taxon>Alsobacteraceae</taxon>
        <taxon>Alsobacter</taxon>
    </lineage>
</organism>
<evidence type="ECO:0000256" key="4">
    <source>
        <dbReference type="ARBA" id="ARBA00022989"/>
    </source>
</evidence>
<feature type="transmembrane region" description="Helical" evidence="7">
    <location>
        <begin position="242"/>
        <end position="263"/>
    </location>
</feature>
<comment type="subcellular location">
    <subcellularLocation>
        <location evidence="1">Membrane</location>
        <topology evidence="1">Multi-pass membrane protein</topology>
    </subcellularLocation>
</comment>
<dbReference type="AlphaFoldDB" id="A0AAU7JJG1"/>
<accession>A0AAU7JJG1</accession>
<dbReference type="InterPro" id="IPR002549">
    <property type="entry name" value="AI-2E-like"/>
</dbReference>
<feature type="transmembrane region" description="Helical" evidence="7">
    <location>
        <begin position="190"/>
        <end position="206"/>
    </location>
</feature>
<dbReference type="PANTHER" id="PTHR21716:SF16">
    <property type="entry name" value="BLL1467 PROTEIN"/>
    <property type="match status" value="1"/>
</dbReference>
<dbReference type="RefSeq" id="WP_406857390.1">
    <property type="nucleotide sequence ID" value="NZ_CP157484.1"/>
</dbReference>
<evidence type="ECO:0000256" key="7">
    <source>
        <dbReference type="SAM" id="Phobius"/>
    </source>
</evidence>
<feature type="transmembrane region" description="Helical" evidence="7">
    <location>
        <begin position="269"/>
        <end position="297"/>
    </location>
</feature>
<proteinExistence type="inferred from homology"/>
<reference evidence="8" key="1">
    <citation type="submission" date="2024-05" db="EMBL/GenBank/DDBJ databases">
        <authorList>
            <person name="Kim S."/>
            <person name="Heo J."/>
            <person name="Choi H."/>
            <person name="Choi Y."/>
            <person name="Kwon S.-W."/>
            <person name="Kim Y."/>
        </authorList>
    </citation>
    <scope>NUCLEOTIDE SEQUENCE</scope>
    <source>
        <strain evidence="8">KACC 23698</strain>
    </source>
</reference>
<dbReference type="GO" id="GO:0055085">
    <property type="term" value="P:transmembrane transport"/>
    <property type="evidence" value="ECO:0007669"/>
    <property type="project" value="TreeGrafter"/>
</dbReference>
<keyword evidence="3 7" id="KW-0812">Transmembrane</keyword>
<gene>
    <name evidence="8" type="ORF">ABEG18_07140</name>
</gene>
<dbReference type="GO" id="GO:0016020">
    <property type="term" value="C:membrane"/>
    <property type="evidence" value="ECO:0007669"/>
    <property type="project" value="UniProtKB-SubCell"/>
</dbReference>
<feature type="transmembrane region" description="Helical" evidence="7">
    <location>
        <begin position="97"/>
        <end position="117"/>
    </location>
</feature>
<dbReference type="Pfam" id="PF01594">
    <property type="entry name" value="AI-2E_transport"/>
    <property type="match status" value="1"/>
</dbReference>
<dbReference type="PANTHER" id="PTHR21716">
    <property type="entry name" value="TRANSMEMBRANE PROTEIN"/>
    <property type="match status" value="1"/>
</dbReference>
<protein>
    <submittedName>
        <fullName evidence="8">AI-2E family transporter</fullName>
    </submittedName>
</protein>
<feature type="compositionally biased region" description="Basic and acidic residues" evidence="6">
    <location>
        <begin position="15"/>
        <end position="25"/>
    </location>
</feature>
<keyword evidence="4 7" id="KW-1133">Transmembrane helix</keyword>
<evidence type="ECO:0000256" key="2">
    <source>
        <dbReference type="ARBA" id="ARBA00009773"/>
    </source>
</evidence>
<feature type="transmembrane region" description="Helical" evidence="7">
    <location>
        <begin position="41"/>
        <end position="59"/>
    </location>
</feature>
<keyword evidence="5 7" id="KW-0472">Membrane</keyword>
<evidence type="ECO:0000256" key="1">
    <source>
        <dbReference type="ARBA" id="ARBA00004141"/>
    </source>
</evidence>
<feature type="transmembrane region" description="Helical" evidence="7">
    <location>
        <begin position="304"/>
        <end position="321"/>
    </location>
</feature>
<evidence type="ECO:0000313" key="8">
    <source>
        <dbReference type="EMBL" id="XBO40531.1"/>
    </source>
</evidence>
<sequence length="387" mass="41409">MAVTREQGAVAPSTRNEKTLEAETREARKAVAHGEAAPQGVRSWGVLILTVLAVVYTLYFARDIILPIALAIVLKLLLGPAMRLLHERMRVPQSLAALLLILVVFGAIGAVAFAISLPASGWIERLPQTLPILQEKLAVLRQPLDFVQNALKEFEHVTSSAGPGAAEGQSVTVNQGSGIAGNLATGTANMLGRFFTTMVLLFFLLASGDRLLRGLVEVLPSFSDKRQAVEIASEIETNITGYLLTITMMNALVGVATGLAMWACGLGTPLLWGAAAFLLNYIPILGPMAGIAIFFAAGVLSFDWPWYALLPAGVYLLIHVVEGETVTPMLLARRFTLNPVLVIGSLFFWHSVWGIPGAFLAVPLLAILKIVADRVEPLKPIGHIIGA</sequence>
<evidence type="ECO:0000256" key="5">
    <source>
        <dbReference type="ARBA" id="ARBA00023136"/>
    </source>
</evidence>